<keyword evidence="3" id="KW-1185">Reference proteome</keyword>
<dbReference type="InterPro" id="IPR030906">
    <property type="entry name" value="Surf_polysacc"/>
</dbReference>
<proteinExistence type="predicted"/>
<dbReference type="SUPFAM" id="SSF53756">
    <property type="entry name" value="UDP-Glycosyltransferase/glycogen phosphorylase"/>
    <property type="match status" value="1"/>
</dbReference>
<dbReference type="RefSeq" id="WP_120689017.1">
    <property type="nucleotide sequence ID" value="NZ_PDOE01000001.1"/>
</dbReference>
<reference evidence="2 3" key="1">
    <citation type="submission" date="2017-10" db="EMBL/GenBank/DDBJ databases">
        <title>Bacillus sp. nov., a halophilic bacterium isolated from a Keqin Lake.</title>
        <authorList>
            <person name="Wang H."/>
        </authorList>
    </citation>
    <scope>NUCLEOTIDE SEQUENCE [LARGE SCALE GENOMIC DNA]</scope>
    <source>
        <strain evidence="2 3">KCTC 13187</strain>
    </source>
</reference>
<protein>
    <recommendedName>
        <fullName evidence="4">Surface carbohydrate biosynthesis protein</fullName>
    </recommendedName>
</protein>
<name>A0A3A9KBV0_9BACI</name>
<organism evidence="2 3">
    <name type="scientific">Salipaludibacillus neizhouensis</name>
    <dbReference type="NCBI Taxonomy" id="885475"/>
    <lineage>
        <taxon>Bacteria</taxon>
        <taxon>Bacillati</taxon>
        <taxon>Bacillota</taxon>
        <taxon>Bacilli</taxon>
        <taxon>Bacillales</taxon>
        <taxon>Bacillaceae</taxon>
    </lineage>
</organism>
<gene>
    <name evidence="2" type="ORF">CR203_03460</name>
</gene>
<evidence type="ECO:0008006" key="4">
    <source>
        <dbReference type="Google" id="ProtNLM"/>
    </source>
</evidence>
<dbReference type="Gene3D" id="3.40.50.12580">
    <property type="match status" value="1"/>
</dbReference>
<dbReference type="Proteomes" id="UP000281498">
    <property type="component" value="Unassembled WGS sequence"/>
</dbReference>
<dbReference type="EMBL" id="PDOE01000001">
    <property type="protein sequence ID" value="RKL69108.1"/>
    <property type="molecule type" value="Genomic_DNA"/>
</dbReference>
<evidence type="ECO:0000313" key="2">
    <source>
        <dbReference type="EMBL" id="RKL69108.1"/>
    </source>
</evidence>
<dbReference type="OrthoDB" id="5430637at2"/>
<accession>A0A3A9KBV0</accession>
<feature type="region of interest" description="Disordered" evidence="1">
    <location>
        <begin position="436"/>
        <end position="548"/>
    </location>
</feature>
<evidence type="ECO:0000256" key="1">
    <source>
        <dbReference type="SAM" id="MobiDB-lite"/>
    </source>
</evidence>
<evidence type="ECO:0000313" key="3">
    <source>
        <dbReference type="Proteomes" id="UP000281498"/>
    </source>
</evidence>
<dbReference type="NCBIfam" id="TIGR04396">
    <property type="entry name" value="surf_polysacc"/>
    <property type="match status" value="1"/>
</dbReference>
<dbReference type="InterPro" id="IPR043148">
    <property type="entry name" value="TagF_C"/>
</dbReference>
<feature type="compositionally biased region" description="Basic residues" evidence="1">
    <location>
        <begin position="436"/>
        <end position="535"/>
    </location>
</feature>
<comment type="caution">
    <text evidence="2">The sequence shown here is derived from an EMBL/GenBank/DDBJ whole genome shotgun (WGS) entry which is preliminary data.</text>
</comment>
<sequence>MLKKQTKWIYIPIELPTREIDGKLLLAYFAVKNNYRVIIGEQRNIYDFARFFPPGIFLSKGYPNINKYKTSHLFNIKKQGHSIVELDEEGLFLNLFRDRTSNENLKILNQIYCWGDVQKKTLVNTYPHFKNRFSITGHPRFDLLREKYRSVHNHDVEQIKKKYGDFILVNTRFGFYNHISRIKGIMKRRNKDLYDDSKTLYHHFIKMVKGLSKSYPNFNIVIRPHPSESKVEYQREFMDYNNVFIEHAGTVAKWILASKLMIHNNCTTGVEAFLLNKPVISYMPIKPKLNVYLANAVSYKATNLVEVTTFIDSYISTGKINNIIDDLKYTEKGKKILSNHYGAMDGSYAYEKIIRELNKIKINRSSALRTKAIKEKRVKRSKLVVTEAKIKSFFNKLDRIESVDNKLTVRRLKPNLLYLIEPNEIKIKSSAPLRTKAIKKKRRKSAPLRSKAIKKKRRKSAPLRSKAIKKKRRKSAPLRTKAIKKKRRKSAPLRTKAIKKKRRKSAPLRTKAIKKKRRKSAPLRTKAIKKKRRKSAPLQTKAIKKKRG</sequence>
<dbReference type="AlphaFoldDB" id="A0A3A9KBV0"/>